<evidence type="ECO:0000256" key="1">
    <source>
        <dbReference type="SAM" id="MobiDB-lite"/>
    </source>
</evidence>
<feature type="transmembrane region" description="Helical" evidence="2">
    <location>
        <begin position="27"/>
        <end position="48"/>
    </location>
</feature>
<keyword evidence="2" id="KW-0812">Transmembrane</keyword>
<keyword evidence="2" id="KW-1133">Transmembrane helix</keyword>
<comment type="caution">
    <text evidence="3">The sequence shown here is derived from an EMBL/GenBank/DDBJ whole genome shotgun (WGS) entry which is preliminary data.</text>
</comment>
<sequence length="198" mass="21698">MSRSVAHQLSSIIPFPVISQIAKQIRIVPLIVLLGTAIPVWLVCEAIAPQNVQAYTARVDLAIDSLPEENYETIIRRAEAVARAAAQRSFDQDILVTDVSVIVSAQNYGAIAPVLALEVSRPQWRNRPDPHVWATYFKTARSLLFFGRDSTTTNSPPTVPPTPTAAPQPPPTPNLNKTPQPINVPLIPPPLENPQPKR</sequence>
<feature type="compositionally biased region" description="Pro residues" evidence="1">
    <location>
        <begin position="186"/>
        <end position="198"/>
    </location>
</feature>
<keyword evidence="2" id="KW-0472">Membrane</keyword>
<dbReference type="RefSeq" id="WP_263744948.1">
    <property type="nucleotide sequence ID" value="NZ_JAOWRF010000114.1"/>
</dbReference>
<accession>A0ABT3AWD5</accession>
<organism evidence="3 4">
    <name type="scientific">Plectonema radiosum NIES-515</name>
    <dbReference type="NCBI Taxonomy" id="2986073"/>
    <lineage>
        <taxon>Bacteria</taxon>
        <taxon>Bacillati</taxon>
        <taxon>Cyanobacteriota</taxon>
        <taxon>Cyanophyceae</taxon>
        <taxon>Oscillatoriophycideae</taxon>
        <taxon>Oscillatoriales</taxon>
        <taxon>Microcoleaceae</taxon>
        <taxon>Plectonema</taxon>
    </lineage>
</organism>
<name>A0ABT3AWD5_9CYAN</name>
<keyword evidence="4" id="KW-1185">Reference proteome</keyword>
<gene>
    <name evidence="3" type="ORF">OGM63_07830</name>
</gene>
<evidence type="ECO:0000256" key="2">
    <source>
        <dbReference type="SAM" id="Phobius"/>
    </source>
</evidence>
<proteinExistence type="predicted"/>
<evidence type="ECO:0000313" key="4">
    <source>
        <dbReference type="Proteomes" id="UP001526143"/>
    </source>
</evidence>
<evidence type="ECO:0000313" key="3">
    <source>
        <dbReference type="EMBL" id="MCV3213436.1"/>
    </source>
</evidence>
<feature type="compositionally biased region" description="Low complexity" evidence="1">
    <location>
        <begin position="174"/>
        <end position="185"/>
    </location>
</feature>
<protein>
    <submittedName>
        <fullName evidence="3">Uncharacterized protein</fullName>
    </submittedName>
</protein>
<feature type="region of interest" description="Disordered" evidence="1">
    <location>
        <begin position="148"/>
        <end position="198"/>
    </location>
</feature>
<feature type="compositionally biased region" description="Pro residues" evidence="1">
    <location>
        <begin position="157"/>
        <end position="173"/>
    </location>
</feature>
<dbReference type="Proteomes" id="UP001526143">
    <property type="component" value="Unassembled WGS sequence"/>
</dbReference>
<dbReference type="EMBL" id="JAOWRF010000114">
    <property type="protein sequence ID" value="MCV3213436.1"/>
    <property type="molecule type" value="Genomic_DNA"/>
</dbReference>
<reference evidence="3 4" key="1">
    <citation type="submission" date="2022-10" db="EMBL/GenBank/DDBJ databases">
        <title>Identification of biosynthetic pathway for the production of the potent trypsin inhibitor radiosumin.</title>
        <authorList>
            <person name="Fewer D.P."/>
            <person name="Delbaje E."/>
            <person name="Ouyang X."/>
            <person name="Agostino P.D."/>
            <person name="Wahlsten M."/>
            <person name="Jokela J."/>
            <person name="Permi P."/>
            <person name="Haapaniemi E."/>
            <person name="Koistinen H."/>
        </authorList>
    </citation>
    <scope>NUCLEOTIDE SEQUENCE [LARGE SCALE GENOMIC DNA]</scope>
    <source>
        <strain evidence="3 4">NIES-515</strain>
    </source>
</reference>